<dbReference type="EMBL" id="LR792683">
    <property type="protein sequence ID" value="CAB3395469.1"/>
    <property type="molecule type" value="Genomic_DNA"/>
</dbReference>
<gene>
    <name evidence="1" type="ORF">COOX1_2928</name>
</gene>
<dbReference type="AlphaFoldDB" id="A0A6F9EF09"/>
<protein>
    <submittedName>
        <fullName evidence="1">Uncharacterized protein</fullName>
    </submittedName>
</protein>
<evidence type="ECO:0000313" key="1">
    <source>
        <dbReference type="EMBL" id="CAB3395469.1"/>
    </source>
</evidence>
<proteinExistence type="predicted"/>
<name>A0A6F9EF09_9BACL</name>
<sequence length="94" mass="10074">MRRRPGRLPLTAIRYQPVLGPFASCGGRCRPFPRIQRKRGGNLTAANAGSGEGGAEFAGWVALTADKWPAISTGNGGLCQWIKVDHSVSQRLPT</sequence>
<accession>A0A6F9EF09</accession>
<organism evidence="1 2">
    <name type="scientific">Kyrpidia spormannii</name>
    <dbReference type="NCBI Taxonomy" id="2055160"/>
    <lineage>
        <taxon>Bacteria</taxon>
        <taxon>Bacillati</taxon>
        <taxon>Bacillota</taxon>
        <taxon>Bacilli</taxon>
        <taxon>Bacillales</taxon>
        <taxon>Alicyclobacillaceae</taxon>
        <taxon>Kyrpidia</taxon>
    </lineage>
</organism>
<dbReference type="Proteomes" id="UP000502196">
    <property type="component" value="Chromosome"/>
</dbReference>
<evidence type="ECO:0000313" key="2">
    <source>
        <dbReference type="Proteomes" id="UP000502196"/>
    </source>
</evidence>
<reference evidence="1 2" key="1">
    <citation type="submission" date="2020-04" db="EMBL/GenBank/DDBJ databases">
        <authorList>
            <person name="Hogendoorn C."/>
        </authorList>
    </citation>
    <scope>NUCLEOTIDE SEQUENCE [LARGE SCALE GENOMIC DNA]</scope>
    <source>
        <strain evidence="1">COOX1</strain>
    </source>
</reference>